<reference evidence="1 2" key="1">
    <citation type="submission" date="2015-03" db="EMBL/GenBank/DDBJ databases">
        <authorList>
            <person name="Melo L.D.R."/>
            <person name="Veiga P."/>
            <person name="Cerca N."/>
            <person name="Kropinski A.M."/>
            <person name="Azeredo J."/>
            <person name="Almeida C."/>
            <person name="Sillankorva S."/>
        </authorList>
    </citation>
    <scope>NUCLEOTIDE SEQUENCE [LARGE SCALE GENOMIC DNA]</scope>
</reference>
<keyword evidence="2" id="KW-1185">Reference proteome</keyword>
<name>A0A0G2SSJ9_9CAUD</name>
<gene>
    <name evidence="1" type="ORF">Pm5461_116</name>
</gene>
<dbReference type="EMBL" id="KP890823">
    <property type="protein sequence ID" value="AKA61981.1"/>
    <property type="molecule type" value="Genomic_DNA"/>
</dbReference>
<organism evidence="1 2">
    <name type="scientific">Proteus phage vB_PmiM_Pm5461</name>
    <dbReference type="NCBI Taxonomy" id="1636250"/>
    <lineage>
        <taxon>Viruses</taxon>
        <taxon>Duplodnaviria</taxon>
        <taxon>Heunggongvirae</taxon>
        <taxon>Uroviricota</taxon>
        <taxon>Caudoviricetes</taxon>
        <taxon>Pantevenvirales</taxon>
        <taxon>Straboviridae</taxon>
        <taxon>Bragavirus</taxon>
        <taxon>Bragavirus pm5461</taxon>
    </lineage>
</organism>
<dbReference type="RefSeq" id="YP_009195537.1">
    <property type="nucleotide sequence ID" value="NC_028762.1"/>
</dbReference>
<dbReference type="KEGG" id="vg:26622956"/>
<dbReference type="OrthoDB" id="26311at10239"/>
<protein>
    <submittedName>
        <fullName evidence="1">Uncharacterized protein</fullName>
    </submittedName>
</protein>
<dbReference type="Proteomes" id="UP000202749">
    <property type="component" value="Segment"/>
</dbReference>
<accession>A0A0G2SSJ9</accession>
<evidence type="ECO:0000313" key="1">
    <source>
        <dbReference type="EMBL" id="AKA61981.1"/>
    </source>
</evidence>
<proteinExistence type="predicted"/>
<dbReference type="GeneID" id="26622956"/>
<sequence>MKTNVFMDLFTSKEDICNEFQIPTDVLADKEIVLAYYDCEDYCGCAIVIYADILGQFWEVHGSHCSCYGLEGQWEPELIGDFELFKEYSKTQQIDFGKGSIYNMIF</sequence>
<evidence type="ECO:0000313" key="2">
    <source>
        <dbReference type="Proteomes" id="UP000202749"/>
    </source>
</evidence>